<evidence type="ECO:0000313" key="2">
    <source>
        <dbReference type="EMBL" id="KAF7627113.1"/>
    </source>
</evidence>
<dbReference type="OrthoDB" id="5885762at2759"/>
<organism evidence="2 3">
    <name type="scientific">Meloidogyne graminicola</name>
    <dbReference type="NCBI Taxonomy" id="189291"/>
    <lineage>
        <taxon>Eukaryota</taxon>
        <taxon>Metazoa</taxon>
        <taxon>Ecdysozoa</taxon>
        <taxon>Nematoda</taxon>
        <taxon>Chromadorea</taxon>
        <taxon>Rhabditida</taxon>
        <taxon>Tylenchina</taxon>
        <taxon>Tylenchomorpha</taxon>
        <taxon>Tylenchoidea</taxon>
        <taxon>Meloidogynidae</taxon>
        <taxon>Meloidogyninae</taxon>
        <taxon>Meloidogyne</taxon>
    </lineage>
</organism>
<dbReference type="Proteomes" id="UP000605970">
    <property type="component" value="Unassembled WGS sequence"/>
</dbReference>
<dbReference type="InterPro" id="IPR036085">
    <property type="entry name" value="PAZ_dom_sf"/>
</dbReference>
<accession>A0A8S9Z7E3</accession>
<name>A0A8S9Z7E3_9BILA</name>
<evidence type="ECO:0000313" key="3">
    <source>
        <dbReference type="Proteomes" id="UP000605970"/>
    </source>
</evidence>
<sequence length="201" mass="23108">MITVLDHISKKLNCPTHLVRYRLMYQENADLISKYIQENGPIETTYRDRNGQARKINCSGVTITGAHLIKAFGDLIYPFNISIAAYYFAHHNIRLLYPFHQCVIERTCTEKGICERYYPLELLRFSPPTSPSPSTISSHALRHTQATESLSTFSICTQPPSEKASDTPTPTPRSSRPGILWLEVEGHPNRWERRKILLFFE</sequence>
<dbReference type="Gene3D" id="2.170.260.10">
    <property type="entry name" value="paz domain"/>
    <property type="match status" value="1"/>
</dbReference>
<proteinExistence type="predicted"/>
<dbReference type="SUPFAM" id="SSF101690">
    <property type="entry name" value="PAZ domain"/>
    <property type="match status" value="1"/>
</dbReference>
<protein>
    <submittedName>
        <fullName evidence="2">PAZ domain-containing protein</fullName>
    </submittedName>
</protein>
<dbReference type="EMBL" id="JABEBT010000169">
    <property type="protein sequence ID" value="KAF7627113.1"/>
    <property type="molecule type" value="Genomic_DNA"/>
</dbReference>
<dbReference type="AlphaFoldDB" id="A0A8S9Z7E3"/>
<evidence type="ECO:0000256" key="1">
    <source>
        <dbReference type="SAM" id="MobiDB-lite"/>
    </source>
</evidence>
<keyword evidence="3" id="KW-1185">Reference proteome</keyword>
<reference evidence="2" key="1">
    <citation type="journal article" date="2020" name="Ecol. Evol.">
        <title>Genome structure and content of the rice root-knot nematode (Meloidogyne graminicola).</title>
        <authorList>
            <person name="Phan N.T."/>
            <person name="Danchin E.G.J."/>
            <person name="Klopp C."/>
            <person name="Perfus-Barbeoch L."/>
            <person name="Kozlowski D.K."/>
            <person name="Koutsovoulos G.D."/>
            <person name="Lopez-Roques C."/>
            <person name="Bouchez O."/>
            <person name="Zahm M."/>
            <person name="Besnard G."/>
            <person name="Bellafiore S."/>
        </authorList>
    </citation>
    <scope>NUCLEOTIDE SEQUENCE</scope>
    <source>
        <strain evidence="2">VN-18</strain>
    </source>
</reference>
<comment type="caution">
    <text evidence="2">The sequence shown here is derived from an EMBL/GenBank/DDBJ whole genome shotgun (WGS) entry which is preliminary data.</text>
</comment>
<gene>
    <name evidence="2" type="ORF">Mgra_00009623</name>
</gene>
<feature type="region of interest" description="Disordered" evidence="1">
    <location>
        <begin position="158"/>
        <end position="177"/>
    </location>
</feature>